<evidence type="ECO:0000313" key="2">
    <source>
        <dbReference type="Proteomes" id="UP000886501"/>
    </source>
</evidence>
<keyword evidence="2" id="KW-1185">Reference proteome</keyword>
<reference evidence="1" key="1">
    <citation type="submission" date="2019-10" db="EMBL/GenBank/DDBJ databases">
        <authorList>
            <consortium name="DOE Joint Genome Institute"/>
            <person name="Kuo A."/>
            <person name="Miyauchi S."/>
            <person name="Kiss E."/>
            <person name="Drula E."/>
            <person name="Kohler A."/>
            <person name="Sanchez-Garcia M."/>
            <person name="Andreopoulos B."/>
            <person name="Barry K.W."/>
            <person name="Bonito G."/>
            <person name="Buee M."/>
            <person name="Carver A."/>
            <person name="Chen C."/>
            <person name="Cichocki N."/>
            <person name="Clum A."/>
            <person name="Culley D."/>
            <person name="Crous P.W."/>
            <person name="Fauchery L."/>
            <person name="Girlanda M."/>
            <person name="Hayes R."/>
            <person name="Keri Z."/>
            <person name="Labutti K."/>
            <person name="Lipzen A."/>
            <person name="Lombard V."/>
            <person name="Magnuson J."/>
            <person name="Maillard F."/>
            <person name="Morin E."/>
            <person name="Murat C."/>
            <person name="Nolan M."/>
            <person name="Ohm R."/>
            <person name="Pangilinan J."/>
            <person name="Pereira M."/>
            <person name="Perotto S."/>
            <person name="Peter M."/>
            <person name="Riley R."/>
            <person name="Sitrit Y."/>
            <person name="Stielow B."/>
            <person name="Szollosi G."/>
            <person name="Zifcakova L."/>
            <person name="Stursova M."/>
            <person name="Spatafora J.W."/>
            <person name="Tedersoo L."/>
            <person name="Vaario L.-M."/>
            <person name="Yamada A."/>
            <person name="Yan M."/>
            <person name="Wang P."/>
            <person name="Xu J."/>
            <person name="Bruns T."/>
            <person name="Baldrian P."/>
            <person name="Vilgalys R."/>
            <person name="Henrissat B."/>
            <person name="Grigoriev I.V."/>
            <person name="Hibbett D."/>
            <person name="Nagy L.G."/>
            <person name="Martin F.M."/>
        </authorList>
    </citation>
    <scope>NUCLEOTIDE SEQUENCE</scope>
    <source>
        <strain evidence="1">P2</strain>
    </source>
</reference>
<dbReference type="Proteomes" id="UP000886501">
    <property type="component" value="Unassembled WGS sequence"/>
</dbReference>
<organism evidence="1 2">
    <name type="scientific">Thelephora ganbajun</name>
    <name type="common">Ganba fungus</name>
    <dbReference type="NCBI Taxonomy" id="370292"/>
    <lineage>
        <taxon>Eukaryota</taxon>
        <taxon>Fungi</taxon>
        <taxon>Dikarya</taxon>
        <taxon>Basidiomycota</taxon>
        <taxon>Agaricomycotina</taxon>
        <taxon>Agaricomycetes</taxon>
        <taxon>Thelephorales</taxon>
        <taxon>Thelephoraceae</taxon>
        <taxon>Thelephora</taxon>
    </lineage>
</organism>
<comment type="caution">
    <text evidence="1">The sequence shown here is derived from an EMBL/GenBank/DDBJ whole genome shotgun (WGS) entry which is preliminary data.</text>
</comment>
<protein>
    <submittedName>
        <fullName evidence="1">Uncharacterized protein</fullName>
    </submittedName>
</protein>
<gene>
    <name evidence="1" type="ORF">BDM02DRAFT_3114456</name>
</gene>
<sequence>MTPEFVRVNPAQAQYRGGGQRAREQMLDPYASTLSGTRNRGPIILFTSPETSRITMAIGDP</sequence>
<name>A0ACB6ZI83_THEGA</name>
<dbReference type="EMBL" id="MU118003">
    <property type="protein sequence ID" value="KAF9649093.1"/>
    <property type="molecule type" value="Genomic_DNA"/>
</dbReference>
<reference evidence="1" key="2">
    <citation type="journal article" date="2020" name="Nat. Commun.">
        <title>Large-scale genome sequencing of mycorrhizal fungi provides insights into the early evolution of symbiotic traits.</title>
        <authorList>
            <person name="Miyauchi S."/>
            <person name="Kiss E."/>
            <person name="Kuo A."/>
            <person name="Drula E."/>
            <person name="Kohler A."/>
            <person name="Sanchez-Garcia M."/>
            <person name="Morin E."/>
            <person name="Andreopoulos B."/>
            <person name="Barry K.W."/>
            <person name="Bonito G."/>
            <person name="Buee M."/>
            <person name="Carver A."/>
            <person name="Chen C."/>
            <person name="Cichocki N."/>
            <person name="Clum A."/>
            <person name="Culley D."/>
            <person name="Crous P.W."/>
            <person name="Fauchery L."/>
            <person name="Girlanda M."/>
            <person name="Hayes R.D."/>
            <person name="Keri Z."/>
            <person name="LaButti K."/>
            <person name="Lipzen A."/>
            <person name="Lombard V."/>
            <person name="Magnuson J."/>
            <person name="Maillard F."/>
            <person name="Murat C."/>
            <person name="Nolan M."/>
            <person name="Ohm R.A."/>
            <person name="Pangilinan J."/>
            <person name="Pereira M.F."/>
            <person name="Perotto S."/>
            <person name="Peter M."/>
            <person name="Pfister S."/>
            <person name="Riley R."/>
            <person name="Sitrit Y."/>
            <person name="Stielow J.B."/>
            <person name="Szollosi G."/>
            <person name="Zifcakova L."/>
            <person name="Stursova M."/>
            <person name="Spatafora J.W."/>
            <person name="Tedersoo L."/>
            <person name="Vaario L.M."/>
            <person name="Yamada A."/>
            <person name="Yan M."/>
            <person name="Wang P."/>
            <person name="Xu J."/>
            <person name="Bruns T."/>
            <person name="Baldrian P."/>
            <person name="Vilgalys R."/>
            <person name="Dunand C."/>
            <person name="Henrissat B."/>
            <person name="Grigoriev I.V."/>
            <person name="Hibbett D."/>
            <person name="Nagy L.G."/>
            <person name="Martin F.M."/>
        </authorList>
    </citation>
    <scope>NUCLEOTIDE SEQUENCE</scope>
    <source>
        <strain evidence="1">P2</strain>
    </source>
</reference>
<accession>A0ACB6ZI83</accession>
<evidence type="ECO:0000313" key="1">
    <source>
        <dbReference type="EMBL" id="KAF9649093.1"/>
    </source>
</evidence>
<proteinExistence type="predicted"/>
<feature type="non-terminal residue" evidence="1">
    <location>
        <position position="1"/>
    </location>
</feature>